<reference evidence="1 2" key="1">
    <citation type="journal article" date="2018" name="BMC Genomics">
        <title>Comparative genome analyses reveal sequence features reflecting distinct modes of host-adaptation between dicot and monocot powdery mildew.</title>
        <authorList>
            <person name="Wu Y."/>
            <person name="Ma X."/>
            <person name="Pan Z."/>
            <person name="Kale S.D."/>
            <person name="Song Y."/>
            <person name="King H."/>
            <person name="Zhang Q."/>
            <person name="Presley C."/>
            <person name="Deng X."/>
            <person name="Wei C.I."/>
            <person name="Xiao S."/>
        </authorList>
    </citation>
    <scope>NUCLEOTIDE SEQUENCE [LARGE SCALE GENOMIC DNA]</scope>
    <source>
        <strain evidence="1">UMSG2</strain>
    </source>
</reference>
<comment type="caution">
    <text evidence="1">The sequence shown here is derived from an EMBL/GenBank/DDBJ whole genome shotgun (WGS) entry which is preliminary data.</text>
</comment>
<sequence length="90" mass="10562">MTPSESIRAIEDINLKNRSSDNYDQMLDAEQTIEPTNVQDNVETRPYQHQKNTTLEAAKQNHQSSNYKMKLIVKRIIQMCLWLAIKQELK</sequence>
<dbReference type="AlphaFoldDB" id="A0A420HY31"/>
<protein>
    <submittedName>
        <fullName evidence="1">Uncharacterized protein</fullName>
    </submittedName>
</protein>
<dbReference type="EMBL" id="MCFK01003413">
    <property type="protein sequence ID" value="RKF62351.1"/>
    <property type="molecule type" value="Genomic_DNA"/>
</dbReference>
<keyword evidence="2" id="KW-1185">Reference proteome</keyword>
<dbReference type="Proteomes" id="UP000286134">
    <property type="component" value="Unassembled WGS sequence"/>
</dbReference>
<gene>
    <name evidence="1" type="ORF">OnM2_034031</name>
</gene>
<evidence type="ECO:0000313" key="2">
    <source>
        <dbReference type="Proteomes" id="UP000286134"/>
    </source>
</evidence>
<evidence type="ECO:0000313" key="1">
    <source>
        <dbReference type="EMBL" id="RKF62351.1"/>
    </source>
</evidence>
<proteinExistence type="predicted"/>
<name>A0A420HY31_9PEZI</name>
<organism evidence="1 2">
    <name type="scientific">Erysiphe neolycopersici</name>
    <dbReference type="NCBI Taxonomy" id="212602"/>
    <lineage>
        <taxon>Eukaryota</taxon>
        <taxon>Fungi</taxon>
        <taxon>Dikarya</taxon>
        <taxon>Ascomycota</taxon>
        <taxon>Pezizomycotina</taxon>
        <taxon>Leotiomycetes</taxon>
        <taxon>Erysiphales</taxon>
        <taxon>Erysiphaceae</taxon>
        <taxon>Erysiphe</taxon>
    </lineage>
</organism>
<accession>A0A420HY31</accession>